<evidence type="ECO:0000313" key="8">
    <source>
        <dbReference type="Proteomes" id="UP000199163"/>
    </source>
</evidence>
<dbReference type="GO" id="GO:0005886">
    <property type="term" value="C:plasma membrane"/>
    <property type="evidence" value="ECO:0007669"/>
    <property type="project" value="TreeGrafter"/>
</dbReference>
<comment type="subcellular location">
    <subcellularLocation>
        <location evidence="1">Membrane</location>
        <topology evidence="1">Multi-pass membrane protein</topology>
    </subcellularLocation>
</comment>
<reference evidence="7 8" key="1">
    <citation type="submission" date="2016-10" db="EMBL/GenBank/DDBJ databases">
        <authorList>
            <person name="de Groot N.N."/>
        </authorList>
    </citation>
    <scope>NUCLEOTIDE SEQUENCE [LARGE SCALE GENOMIC DNA]</scope>
    <source>
        <strain evidence="7 8">DSM 21632</strain>
    </source>
</reference>
<dbReference type="STRING" id="568899.SAMN05192534_10684"/>
<evidence type="ECO:0000256" key="5">
    <source>
        <dbReference type="SAM" id="Phobius"/>
    </source>
</evidence>
<protein>
    <submittedName>
        <fullName evidence="7">NfeD-like C-terminal, partner-binding</fullName>
    </submittedName>
</protein>
<evidence type="ECO:0000313" key="7">
    <source>
        <dbReference type="EMBL" id="SDH49122.1"/>
    </source>
</evidence>
<sequence>MELLQHASIGFFIVFFGTVFLTGELLVKAKGLFAVLGIAFMSLYFSYHIDSSAGLWILILYGVGLSLIIVDGKVISDGTIALLGALLMGLGLAVPTPSITYAILVVFGFILGMFAAGLFLKVFPRRKLWSKITLRDRMSGDLGYNSMNETYTELKGREGKTLTPFRPIGTIMIDGNEYSATSGGQWLEADEEVVVTDVDGTRILVKRKEQVKEKEEELDT</sequence>
<evidence type="ECO:0000256" key="2">
    <source>
        <dbReference type="ARBA" id="ARBA00022692"/>
    </source>
</evidence>
<dbReference type="InterPro" id="IPR012340">
    <property type="entry name" value="NA-bd_OB-fold"/>
</dbReference>
<feature type="transmembrane region" description="Helical" evidence="5">
    <location>
        <begin position="77"/>
        <end position="95"/>
    </location>
</feature>
<name>A0A1G8CUD4_9BACI</name>
<feature type="domain" description="NfeD-like C-terminal" evidence="6">
    <location>
        <begin position="153"/>
        <end position="207"/>
    </location>
</feature>
<evidence type="ECO:0000256" key="4">
    <source>
        <dbReference type="ARBA" id="ARBA00023136"/>
    </source>
</evidence>
<accession>A0A1G8CUD4</accession>
<dbReference type="InterPro" id="IPR002810">
    <property type="entry name" value="NfeD-like_C"/>
</dbReference>
<evidence type="ECO:0000256" key="3">
    <source>
        <dbReference type="ARBA" id="ARBA00022989"/>
    </source>
</evidence>
<gene>
    <name evidence="7" type="ORF">SAMN05192534_10684</name>
</gene>
<feature type="transmembrane region" description="Helical" evidence="5">
    <location>
        <begin position="31"/>
        <end position="47"/>
    </location>
</feature>
<feature type="transmembrane region" description="Helical" evidence="5">
    <location>
        <begin position="53"/>
        <end position="70"/>
    </location>
</feature>
<keyword evidence="4 5" id="KW-0472">Membrane</keyword>
<dbReference type="PANTHER" id="PTHR33507:SF3">
    <property type="entry name" value="INNER MEMBRANE PROTEIN YBBJ"/>
    <property type="match status" value="1"/>
</dbReference>
<dbReference type="InterPro" id="IPR052165">
    <property type="entry name" value="Membrane_assoc_protease"/>
</dbReference>
<proteinExistence type="predicted"/>
<dbReference type="OrthoDB" id="9806253at2"/>
<organism evidence="7 8">
    <name type="scientific">Alteribacillus persepolensis</name>
    <dbReference type="NCBI Taxonomy" id="568899"/>
    <lineage>
        <taxon>Bacteria</taxon>
        <taxon>Bacillati</taxon>
        <taxon>Bacillota</taxon>
        <taxon>Bacilli</taxon>
        <taxon>Bacillales</taxon>
        <taxon>Bacillaceae</taxon>
        <taxon>Alteribacillus</taxon>
    </lineage>
</organism>
<dbReference type="Proteomes" id="UP000199163">
    <property type="component" value="Unassembled WGS sequence"/>
</dbReference>
<feature type="transmembrane region" description="Helical" evidence="5">
    <location>
        <begin position="6"/>
        <end position="26"/>
    </location>
</feature>
<keyword evidence="8" id="KW-1185">Reference proteome</keyword>
<dbReference type="SUPFAM" id="SSF141322">
    <property type="entry name" value="NfeD domain-like"/>
    <property type="match status" value="1"/>
</dbReference>
<evidence type="ECO:0000259" key="6">
    <source>
        <dbReference type="Pfam" id="PF01957"/>
    </source>
</evidence>
<evidence type="ECO:0000256" key="1">
    <source>
        <dbReference type="ARBA" id="ARBA00004141"/>
    </source>
</evidence>
<dbReference type="Pfam" id="PF01957">
    <property type="entry name" value="NfeD"/>
    <property type="match status" value="1"/>
</dbReference>
<keyword evidence="3 5" id="KW-1133">Transmembrane helix</keyword>
<dbReference type="AlphaFoldDB" id="A0A1G8CUD4"/>
<dbReference type="RefSeq" id="WP_091272430.1">
    <property type="nucleotide sequence ID" value="NZ_FNDK01000006.1"/>
</dbReference>
<keyword evidence="2 5" id="KW-0812">Transmembrane</keyword>
<dbReference type="PANTHER" id="PTHR33507">
    <property type="entry name" value="INNER MEMBRANE PROTEIN YBBJ"/>
    <property type="match status" value="1"/>
</dbReference>
<dbReference type="EMBL" id="FNDK01000006">
    <property type="protein sequence ID" value="SDH49122.1"/>
    <property type="molecule type" value="Genomic_DNA"/>
</dbReference>
<feature type="transmembrane region" description="Helical" evidence="5">
    <location>
        <begin position="101"/>
        <end position="123"/>
    </location>
</feature>
<dbReference type="Gene3D" id="2.40.50.140">
    <property type="entry name" value="Nucleic acid-binding proteins"/>
    <property type="match status" value="1"/>
</dbReference>